<dbReference type="EMBL" id="BK059093">
    <property type="protein sequence ID" value="DAE29175.1"/>
    <property type="molecule type" value="Genomic_DNA"/>
</dbReference>
<sequence length="40" mass="4600">MSYFTIPIYLLLRSIEYVSSRLIMLPTTECKPSTVGEFSL</sequence>
<accession>A0A8S5RCV9</accession>
<organism evidence="1">
    <name type="scientific">virus sp. ctx9V1</name>
    <dbReference type="NCBI Taxonomy" id="2828001"/>
    <lineage>
        <taxon>Viruses</taxon>
    </lineage>
</organism>
<reference evidence="1" key="1">
    <citation type="journal article" date="2021" name="Proc. Natl. Acad. Sci. U.S.A.">
        <title>A Catalog of Tens of Thousands of Viruses from Human Metagenomes Reveals Hidden Associations with Chronic Diseases.</title>
        <authorList>
            <person name="Tisza M.J."/>
            <person name="Buck C.B."/>
        </authorList>
    </citation>
    <scope>NUCLEOTIDE SEQUENCE</scope>
    <source>
        <strain evidence="1">Ctx9V1</strain>
    </source>
</reference>
<evidence type="ECO:0000313" key="1">
    <source>
        <dbReference type="EMBL" id="DAE29175.1"/>
    </source>
</evidence>
<proteinExistence type="predicted"/>
<name>A0A8S5RCV9_9VIRU</name>
<protein>
    <submittedName>
        <fullName evidence="1">Uncharacterized protein</fullName>
    </submittedName>
</protein>